<evidence type="ECO:0000256" key="3">
    <source>
        <dbReference type="ARBA" id="ARBA00022723"/>
    </source>
</evidence>
<keyword evidence="7 9" id="KW-0539">Nucleus</keyword>
<evidence type="ECO:0000313" key="13">
    <source>
        <dbReference type="EMBL" id="GMH27777.1"/>
    </source>
</evidence>
<dbReference type="Pfam" id="PF06203">
    <property type="entry name" value="CCT"/>
    <property type="match status" value="1"/>
</dbReference>
<evidence type="ECO:0000256" key="10">
    <source>
        <dbReference type="SAM" id="MobiDB-lite"/>
    </source>
</evidence>
<dbReference type="InterPro" id="IPR049808">
    <property type="entry name" value="CONSTANS-like_Bbox1"/>
</dbReference>
<comment type="subcellular location">
    <subcellularLocation>
        <location evidence="1 9">Nucleus</location>
    </subcellularLocation>
</comment>
<dbReference type="PROSITE" id="PS51017">
    <property type="entry name" value="CCT"/>
    <property type="match status" value="1"/>
</dbReference>
<protein>
    <submittedName>
        <fullName evidence="13">Uncharacterized protein</fullName>
    </submittedName>
</protein>
<feature type="domain" description="CCT" evidence="12">
    <location>
        <begin position="395"/>
        <end position="437"/>
    </location>
</feature>
<name>A0AAD3Y360_NEPGR</name>
<feature type="region of interest" description="Disordered" evidence="10">
    <location>
        <begin position="43"/>
        <end position="74"/>
    </location>
</feature>
<organism evidence="13 14">
    <name type="scientific">Nepenthes gracilis</name>
    <name type="common">Slender pitcher plant</name>
    <dbReference type="NCBI Taxonomy" id="150966"/>
    <lineage>
        <taxon>Eukaryota</taxon>
        <taxon>Viridiplantae</taxon>
        <taxon>Streptophyta</taxon>
        <taxon>Embryophyta</taxon>
        <taxon>Tracheophyta</taxon>
        <taxon>Spermatophyta</taxon>
        <taxon>Magnoliopsida</taxon>
        <taxon>eudicotyledons</taxon>
        <taxon>Gunneridae</taxon>
        <taxon>Pentapetalae</taxon>
        <taxon>Caryophyllales</taxon>
        <taxon>Nepenthaceae</taxon>
        <taxon>Nepenthes</taxon>
    </lineage>
</organism>
<keyword evidence="6" id="KW-0862">Zinc</keyword>
<dbReference type="GO" id="GO:0006355">
    <property type="term" value="P:regulation of DNA-templated transcription"/>
    <property type="evidence" value="ECO:0007669"/>
    <property type="project" value="UniProtKB-ARBA"/>
</dbReference>
<dbReference type="EMBL" id="BSYO01000033">
    <property type="protein sequence ID" value="GMH27777.1"/>
    <property type="molecule type" value="Genomic_DNA"/>
</dbReference>
<dbReference type="SMART" id="SM00336">
    <property type="entry name" value="BBOX"/>
    <property type="match status" value="2"/>
</dbReference>
<evidence type="ECO:0000256" key="8">
    <source>
        <dbReference type="PROSITE-ProRule" id="PRU00024"/>
    </source>
</evidence>
<dbReference type="InterPro" id="IPR000315">
    <property type="entry name" value="Znf_B-box"/>
</dbReference>
<evidence type="ECO:0000256" key="7">
    <source>
        <dbReference type="ARBA" id="ARBA00023242"/>
    </source>
</evidence>
<dbReference type="Proteomes" id="UP001279734">
    <property type="component" value="Unassembled WGS sequence"/>
</dbReference>
<evidence type="ECO:0000259" key="12">
    <source>
        <dbReference type="PROSITE" id="PS51017"/>
    </source>
</evidence>
<feature type="compositionally biased region" description="Polar residues" evidence="10">
    <location>
        <begin position="43"/>
        <end position="60"/>
    </location>
</feature>
<dbReference type="CDD" id="cd19821">
    <property type="entry name" value="Bbox1_BBX-like"/>
    <property type="match status" value="2"/>
</dbReference>
<keyword evidence="4" id="KW-0677">Repeat</keyword>
<sequence length="444" mass="49425">MISSKFSRSKSTSSERHPLQPTPRLRINTPCFYEKKIETWFRDQNPSGKQRNMPDSQIKNSPPHHPQSQKDQNPRTQNRLCDFCGESVALLFCRADSAKLCLACDREVHSANPLFSKHIRWLLCDACDSSSASIFCFTDRSVLCQNCDHEFHISLKGSPVHDRRSLEGFSGCPTVSRLSSLVGFADFDAKSLPLDDKSASVGGGIFVDSEENNEWASDLLVWDTPAIFSIDELIASTDKGHNFQALGVPTLPKDRNLACGQHKQEVLRQLCQLVKVERNLNHETELALGNQFTVQEGHFGAHDIREAPHHDVEPIASPGHEASSFPCSDGFIEDISSTLFGGHFEESALTSDRDLAAGSGANLAGNALNPSNAYIAESMALSPRVPGHEFRTADRDSALSRYKEKKRTRRYEKHIRYESRKALAEGRTRIKGRFAKMDHSGTLS</sequence>
<dbReference type="Pfam" id="PF00643">
    <property type="entry name" value="zf-B_box"/>
    <property type="match status" value="2"/>
</dbReference>
<comment type="caution">
    <text evidence="13">The sequence shown here is derived from an EMBL/GenBank/DDBJ whole genome shotgun (WGS) entry which is preliminary data.</text>
</comment>
<evidence type="ECO:0000259" key="11">
    <source>
        <dbReference type="PROSITE" id="PS50119"/>
    </source>
</evidence>
<feature type="region of interest" description="Disordered" evidence="10">
    <location>
        <begin position="1"/>
        <end position="28"/>
    </location>
</feature>
<dbReference type="GO" id="GO:0008270">
    <property type="term" value="F:zinc ion binding"/>
    <property type="evidence" value="ECO:0007669"/>
    <property type="project" value="UniProtKB-KW"/>
</dbReference>
<dbReference type="InterPro" id="IPR010402">
    <property type="entry name" value="CCT_domain"/>
</dbReference>
<evidence type="ECO:0000313" key="14">
    <source>
        <dbReference type="Proteomes" id="UP001279734"/>
    </source>
</evidence>
<dbReference type="PANTHER" id="PTHR31717:SF58">
    <property type="entry name" value="ZINC FINGER PROTEIN CONSTANS-LIKE 13"/>
    <property type="match status" value="1"/>
</dbReference>
<evidence type="ECO:0000256" key="6">
    <source>
        <dbReference type="ARBA" id="ARBA00022833"/>
    </source>
</evidence>
<proteinExistence type="inferred from homology"/>
<evidence type="ECO:0000256" key="4">
    <source>
        <dbReference type="ARBA" id="ARBA00022737"/>
    </source>
</evidence>
<feature type="domain" description="B box-type" evidence="11">
    <location>
        <begin position="76"/>
        <end position="118"/>
    </location>
</feature>
<dbReference type="GO" id="GO:0005634">
    <property type="term" value="C:nucleus"/>
    <property type="evidence" value="ECO:0007669"/>
    <property type="project" value="UniProtKB-SubCell"/>
</dbReference>
<gene>
    <name evidence="13" type="ORF">Nepgr_029620</name>
</gene>
<reference evidence="13" key="1">
    <citation type="submission" date="2023-05" db="EMBL/GenBank/DDBJ databases">
        <title>Nepenthes gracilis genome sequencing.</title>
        <authorList>
            <person name="Fukushima K."/>
        </authorList>
    </citation>
    <scope>NUCLEOTIDE SEQUENCE</scope>
    <source>
        <strain evidence="13">SING2019-196</strain>
    </source>
</reference>
<dbReference type="PANTHER" id="PTHR31717">
    <property type="entry name" value="ZINC FINGER PROTEIN CONSTANS-LIKE 10"/>
    <property type="match status" value="1"/>
</dbReference>
<evidence type="ECO:0000256" key="9">
    <source>
        <dbReference type="PROSITE-ProRule" id="PRU00357"/>
    </source>
</evidence>
<evidence type="ECO:0000256" key="2">
    <source>
        <dbReference type="ARBA" id="ARBA00010024"/>
    </source>
</evidence>
<accession>A0AAD3Y360</accession>
<evidence type="ECO:0000256" key="1">
    <source>
        <dbReference type="ARBA" id="ARBA00004123"/>
    </source>
</evidence>
<feature type="domain" description="B box-type" evidence="11">
    <location>
        <begin position="119"/>
        <end position="166"/>
    </location>
</feature>
<keyword evidence="14" id="KW-1185">Reference proteome</keyword>
<evidence type="ECO:0000256" key="5">
    <source>
        <dbReference type="ARBA" id="ARBA00022771"/>
    </source>
</evidence>
<keyword evidence="3" id="KW-0479">Metal-binding</keyword>
<feature type="compositionally biased region" description="Low complexity" evidence="10">
    <location>
        <begin position="1"/>
        <end position="12"/>
    </location>
</feature>
<dbReference type="AlphaFoldDB" id="A0AAD3Y360"/>
<keyword evidence="5 8" id="KW-0863">Zinc-finger</keyword>
<dbReference type="PROSITE" id="PS50119">
    <property type="entry name" value="ZF_BBOX"/>
    <property type="match status" value="2"/>
</dbReference>
<comment type="similarity">
    <text evidence="2">Belongs to the CONSTANS family.</text>
</comment>